<accession>A0ABP7JH84</accession>
<comment type="caution">
    <text evidence="1">The sequence shown here is derived from an EMBL/GenBank/DDBJ whole genome shotgun (WGS) entry which is preliminary data.</text>
</comment>
<sequence>MGGTRAITAEYTAATAIHTDITRGTTARNRPPSSPSAVVLTRPCSVTATLFPPGDG</sequence>
<protein>
    <submittedName>
        <fullName evidence="1">Uncharacterized protein</fullName>
    </submittedName>
</protein>
<evidence type="ECO:0000313" key="2">
    <source>
        <dbReference type="Proteomes" id="UP001500888"/>
    </source>
</evidence>
<evidence type="ECO:0000313" key="1">
    <source>
        <dbReference type="EMBL" id="GAA3844434.1"/>
    </source>
</evidence>
<keyword evidence="2" id="KW-1185">Reference proteome</keyword>
<dbReference type="EMBL" id="BAAAZR010000061">
    <property type="protein sequence ID" value="GAA3844434.1"/>
    <property type="molecule type" value="Genomic_DNA"/>
</dbReference>
<name>A0ABP7JH84_9ACTN</name>
<dbReference type="Proteomes" id="UP001500888">
    <property type="component" value="Unassembled WGS sequence"/>
</dbReference>
<gene>
    <name evidence="1" type="ORF">GCM10022226_79460</name>
</gene>
<organism evidence="1 2">
    <name type="scientific">Sphaerisporangium flaviroseum</name>
    <dbReference type="NCBI Taxonomy" id="509199"/>
    <lineage>
        <taxon>Bacteria</taxon>
        <taxon>Bacillati</taxon>
        <taxon>Actinomycetota</taxon>
        <taxon>Actinomycetes</taxon>
        <taxon>Streptosporangiales</taxon>
        <taxon>Streptosporangiaceae</taxon>
        <taxon>Sphaerisporangium</taxon>
    </lineage>
</organism>
<reference evidence="2" key="1">
    <citation type="journal article" date="2019" name="Int. J. Syst. Evol. Microbiol.">
        <title>The Global Catalogue of Microorganisms (GCM) 10K type strain sequencing project: providing services to taxonomists for standard genome sequencing and annotation.</title>
        <authorList>
            <consortium name="The Broad Institute Genomics Platform"/>
            <consortium name="The Broad Institute Genome Sequencing Center for Infectious Disease"/>
            <person name="Wu L."/>
            <person name="Ma J."/>
        </authorList>
    </citation>
    <scope>NUCLEOTIDE SEQUENCE [LARGE SCALE GENOMIC DNA]</scope>
    <source>
        <strain evidence="2">JCM 16908</strain>
    </source>
</reference>
<proteinExistence type="predicted"/>